<evidence type="ECO:0008006" key="5">
    <source>
        <dbReference type="Google" id="ProtNLM"/>
    </source>
</evidence>
<dbReference type="EMBL" id="SNVJ01000007">
    <property type="protein sequence ID" value="MXP63623.1"/>
    <property type="molecule type" value="Genomic_DNA"/>
</dbReference>
<dbReference type="PROSITE" id="PS51257">
    <property type="entry name" value="PROKAR_LIPOPROTEIN"/>
    <property type="match status" value="1"/>
</dbReference>
<reference evidence="3 4" key="1">
    <citation type="submission" date="2019-03" db="EMBL/GenBank/DDBJ databases">
        <title>Roseomonas sp. a novel Roseomonas species isolated from Sea whip Gorgonian.</title>
        <authorList>
            <person name="Li F."/>
            <person name="Pan X."/>
            <person name="Huang S."/>
            <person name="Li Z."/>
            <person name="Meng B."/>
        </authorList>
    </citation>
    <scope>NUCLEOTIDE SEQUENCE [LARGE SCALE GENOMIC DNA]</scope>
    <source>
        <strain evidence="3 4">M0104</strain>
    </source>
</reference>
<comment type="caution">
    <text evidence="3">The sequence shown here is derived from an EMBL/GenBank/DDBJ whole genome shotgun (WGS) entry which is preliminary data.</text>
</comment>
<sequence>MKRKSNIRLLPLSAAAFLACAAAALAQNPLGTTPGLSDGETLKGPEAQGGVANNAGRMAAPRTGTAGNAATQPALPDGQPATPSGVTTEAPTLGLREVRPPTGDPSLKQRPSSAN</sequence>
<feature type="region of interest" description="Disordered" evidence="1">
    <location>
        <begin position="29"/>
        <end position="115"/>
    </location>
</feature>
<dbReference type="AlphaFoldDB" id="A0A845B7L0"/>
<keyword evidence="2" id="KW-0732">Signal</keyword>
<protein>
    <recommendedName>
        <fullName evidence="5">Translation initiation factor IF-2</fullName>
    </recommendedName>
</protein>
<feature type="signal peptide" evidence="2">
    <location>
        <begin position="1"/>
        <end position="26"/>
    </location>
</feature>
<proteinExistence type="predicted"/>
<name>A0A845B7L0_9PROT</name>
<dbReference type="RefSeq" id="WP_160936756.1">
    <property type="nucleotide sequence ID" value="NZ_SNVJ01000007.1"/>
</dbReference>
<keyword evidence="4" id="KW-1185">Reference proteome</keyword>
<feature type="chain" id="PRO_5032874831" description="Translation initiation factor IF-2" evidence="2">
    <location>
        <begin position="27"/>
        <end position="115"/>
    </location>
</feature>
<evidence type="ECO:0000256" key="1">
    <source>
        <dbReference type="SAM" id="MobiDB-lite"/>
    </source>
</evidence>
<evidence type="ECO:0000313" key="3">
    <source>
        <dbReference type="EMBL" id="MXP63623.1"/>
    </source>
</evidence>
<dbReference type="Proteomes" id="UP000460715">
    <property type="component" value="Unassembled WGS sequence"/>
</dbReference>
<evidence type="ECO:0000313" key="4">
    <source>
        <dbReference type="Proteomes" id="UP000460715"/>
    </source>
</evidence>
<gene>
    <name evidence="3" type="ORF">E0493_09715</name>
</gene>
<feature type="compositionally biased region" description="Polar residues" evidence="1">
    <location>
        <begin position="81"/>
        <end position="90"/>
    </location>
</feature>
<evidence type="ECO:0000256" key="2">
    <source>
        <dbReference type="SAM" id="SignalP"/>
    </source>
</evidence>
<accession>A0A845B7L0</accession>
<organism evidence="3 4">
    <name type="scientific">Teichococcus coralli</name>
    <dbReference type="NCBI Taxonomy" id="2545983"/>
    <lineage>
        <taxon>Bacteria</taxon>
        <taxon>Pseudomonadati</taxon>
        <taxon>Pseudomonadota</taxon>
        <taxon>Alphaproteobacteria</taxon>
        <taxon>Acetobacterales</taxon>
        <taxon>Roseomonadaceae</taxon>
        <taxon>Roseomonas</taxon>
    </lineage>
</organism>